<name>B7QG22_IXOSC</name>
<sequence>MAYIYYRPHVHVASYAIGIMLGYVVLNHSAEQLHRLIRITLWLLSSALALLVVFGPFKWLRGDPWVGLDAVLYAGFGKAIWALMKDFFGCVTFSFLLAYLLFLLCEAPVTSLEKMLPAPTPGRSGWANLPKTP</sequence>
<dbReference type="PANTHER" id="PTHR11161:SF0">
    <property type="entry name" value="O-ACYLTRANSFERASE LIKE PROTEIN"/>
    <property type="match status" value="1"/>
</dbReference>
<evidence type="ECO:0000256" key="1">
    <source>
        <dbReference type="SAM" id="Phobius"/>
    </source>
</evidence>
<organism>
    <name type="scientific">Ixodes scapularis</name>
    <name type="common">Black-legged tick</name>
    <name type="synonym">Deer tick</name>
    <dbReference type="NCBI Taxonomy" id="6945"/>
    <lineage>
        <taxon>Eukaryota</taxon>
        <taxon>Metazoa</taxon>
        <taxon>Ecdysozoa</taxon>
        <taxon>Arthropoda</taxon>
        <taxon>Chelicerata</taxon>
        <taxon>Arachnida</taxon>
        <taxon>Acari</taxon>
        <taxon>Parasitiformes</taxon>
        <taxon>Ixodida</taxon>
        <taxon>Ixodoidea</taxon>
        <taxon>Ixodidae</taxon>
        <taxon>Ixodinae</taxon>
        <taxon>Ixodes</taxon>
    </lineage>
</organism>
<feature type="transmembrane region" description="Helical" evidence="1">
    <location>
        <begin position="12"/>
        <end position="29"/>
    </location>
</feature>
<evidence type="ECO:0000313" key="4">
    <source>
        <dbReference type="Proteomes" id="UP000001555"/>
    </source>
</evidence>
<reference evidence="2 4" key="1">
    <citation type="submission" date="2008-03" db="EMBL/GenBank/DDBJ databases">
        <title>Annotation of Ixodes scapularis.</title>
        <authorList>
            <consortium name="Ixodes scapularis Genome Project Consortium"/>
            <person name="Caler E."/>
            <person name="Hannick L.I."/>
            <person name="Bidwell S."/>
            <person name="Joardar V."/>
            <person name="Thiagarajan M."/>
            <person name="Amedeo P."/>
            <person name="Galinsky K.J."/>
            <person name="Schobel S."/>
            <person name="Inman J."/>
            <person name="Hostetler J."/>
            <person name="Miller J."/>
            <person name="Hammond M."/>
            <person name="Megy K."/>
            <person name="Lawson D."/>
            <person name="Kodira C."/>
            <person name="Sutton G."/>
            <person name="Meyer J."/>
            <person name="Hill C.A."/>
            <person name="Birren B."/>
            <person name="Nene V."/>
            <person name="Collins F."/>
            <person name="Alarcon-Chaidez F."/>
            <person name="Wikel S."/>
            <person name="Strausberg R."/>
        </authorList>
    </citation>
    <scope>NUCLEOTIDE SEQUENCE [LARGE SCALE GENOMIC DNA]</scope>
    <source>
        <strain evidence="4">Wikel</strain>
        <strain evidence="2">Wikel colony</strain>
    </source>
</reference>
<reference evidence="3" key="2">
    <citation type="submission" date="2020-05" db="UniProtKB">
        <authorList>
            <consortium name="EnsemblMetazoa"/>
        </authorList>
    </citation>
    <scope>IDENTIFICATION</scope>
    <source>
        <strain evidence="3">wikel</strain>
    </source>
</reference>
<dbReference type="Proteomes" id="UP000001555">
    <property type="component" value="Unassembled WGS sequence"/>
</dbReference>
<protein>
    <submittedName>
        <fullName evidence="2 3">Uncharacterized protein</fullName>
    </submittedName>
</protein>
<dbReference type="InterPro" id="IPR052728">
    <property type="entry name" value="O2_lipid_transport_reg"/>
</dbReference>
<dbReference type="PANTHER" id="PTHR11161">
    <property type="entry name" value="O-ACYLTRANSFERASE"/>
    <property type="match status" value="1"/>
</dbReference>
<keyword evidence="1" id="KW-1133">Transmembrane helix</keyword>
<keyword evidence="1" id="KW-0472">Membrane</keyword>
<dbReference type="HOGENOM" id="CLU_1909009_0_0_1"/>
<dbReference type="AlphaFoldDB" id="B7QG22"/>
<dbReference type="VEuPathDB" id="VectorBase:ISCI022555"/>
<dbReference type="InParanoid" id="B7QG22"/>
<dbReference type="VEuPathDB" id="VectorBase:ISCW022555"/>
<dbReference type="EMBL" id="ABJB010381534">
    <property type="status" value="NOT_ANNOTATED_CDS"/>
    <property type="molecule type" value="Genomic_DNA"/>
</dbReference>
<dbReference type="EMBL" id="DS928874">
    <property type="protein sequence ID" value="EEC17794.1"/>
    <property type="molecule type" value="Genomic_DNA"/>
</dbReference>
<evidence type="ECO:0000313" key="2">
    <source>
        <dbReference type="EMBL" id="EEC17794.1"/>
    </source>
</evidence>
<gene>
    <name evidence="2" type="ORF">IscW_ISCW022555</name>
</gene>
<proteinExistence type="predicted"/>
<accession>B7QG22</accession>
<feature type="transmembrane region" description="Helical" evidence="1">
    <location>
        <begin position="41"/>
        <end position="60"/>
    </location>
</feature>
<feature type="transmembrane region" description="Helical" evidence="1">
    <location>
        <begin position="80"/>
        <end position="105"/>
    </location>
</feature>
<dbReference type="PaxDb" id="6945-B7QG22"/>
<evidence type="ECO:0000313" key="3">
    <source>
        <dbReference type="EnsemblMetazoa" id="ISCW022555-PA"/>
    </source>
</evidence>
<dbReference type="EnsemblMetazoa" id="ISCW022555-RA">
    <property type="protein sequence ID" value="ISCW022555-PA"/>
    <property type="gene ID" value="ISCW022555"/>
</dbReference>
<keyword evidence="4" id="KW-1185">Reference proteome</keyword>
<keyword evidence="1" id="KW-0812">Transmembrane</keyword>